<dbReference type="InterPro" id="IPR013762">
    <property type="entry name" value="Integrase-like_cat_sf"/>
</dbReference>
<dbReference type="GO" id="GO:0003677">
    <property type="term" value="F:DNA binding"/>
    <property type="evidence" value="ECO:0007669"/>
    <property type="project" value="UniProtKB-KW"/>
</dbReference>
<comment type="similarity">
    <text evidence="1">Belongs to the 'phage' integrase family.</text>
</comment>
<sequence length="417" mass="47943">MKTKLTTNKIEKLQPQDKQYFVYDDKFAGFGLRVSPGGSKSFFYQGRIGGIGQPKRVTLGKYPLMSLQDAIDAASLMSKQMAGGIDPRRQKTEQLEKNKKFAREQVRKSLTFGDLFTHYINTHKSEWSEGYLRDHLESARPYLDDKTYKAQPIGNIWEVPLAELTPDFVESWIRKESETRPTTTAKSFRMFKACANWAEDTEKYSGLIPAKTYNSRKVNKAVQGVRPHKGALQKQQLKTWFEVVDQIDEVQRAALISMLINGSRPGEMLSLEWGSVDFEWDTITIIDKVDQWERVIPLTPFVKQTIKALPKVNEYVFGSLNTHTGHVEITKKYRTLLVENGLPNLPPKAMRKSFRTLSEWVEMPHGVANQIMGHRPSAIDEKHYVDRPIDLLRMWHTKIEDFILKEAGINTDLFDNS</sequence>
<dbReference type="GO" id="GO:0015074">
    <property type="term" value="P:DNA integration"/>
    <property type="evidence" value="ECO:0007669"/>
    <property type="project" value="UniProtKB-KW"/>
</dbReference>
<keyword evidence="7" id="KW-1185">Reference proteome</keyword>
<dbReference type="Pfam" id="PF13356">
    <property type="entry name" value="Arm-DNA-bind_3"/>
    <property type="match status" value="1"/>
</dbReference>
<dbReference type="SMR" id="A0A1R4EHG3"/>
<dbReference type="OrthoDB" id="9795573at2"/>
<dbReference type="PROSITE" id="PS51898">
    <property type="entry name" value="TYR_RECOMBINASE"/>
    <property type="match status" value="1"/>
</dbReference>
<dbReference type="InterPro" id="IPR025166">
    <property type="entry name" value="Integrase_DNA_bind_dom"/>
</dbReference>
<dbReference type="STRING" id="1945520.A1019T_01834"/>
<gene>
    <name evidence="6" type="primary">intS_2</name>
    <name evidence="6" type="ORF">A1019T_01834</name>
</gene>
<dbReference type="Gene3D" id="3.30.160.390">
    <property type="entry name" value="Integrase, DNA-binding domain"/>
    <property type="match status" value="1"/>
</dbReference>
<dbReference type="InterPro" id="IPR050808">
    <property type="entry name" value="Phage_Integrase"/>
</dbReference>
<evidence type="ECO:0000313" key="6">
    <source>
        <dbReference type="EMBL" id="SJM37849.1"/>
    </source>
</evidence>
<keyword evidence="3" id="KW-0238">DNA-binding</keyword>
<evidence type="ECO:0000256" key="4">
    <source>
        <dbReference type="ARBA" id="ARBA00023172"/>
    </source>
</evidence>
<dbReference type="Gene3D" id="1.10.443.10">
    <property type="entry name" value="Intergrase catalytic core"/>
    <property type="match status" value="1"/>
</dbReference>
<evidence type="ECO:0000256" key="1">
    <source>
        <dbReference type="ARBA" id="ARBA00008857"/>
    </source>
</evidence>
<keyword evidence="2" id="KW-0229">DNA integration</keyword>
<dbReference type="InterPro" id="IPR011010">
    <property type="entry name" value="DNA_brk_join_enz"/>
</dbReference>
<organism evidence="6 7">
    <name type="scientific">Psychrobacter pasteurii</name>
    <dbReference type="NCBI Taxonomy" id="1945520"/>
    <lineage>
        <taxon>Bacteria</taxon>
        <taxon>Pseudomonadati</taxon>
        <taxon>Pseudomonadota</taxon>
        <taxon>Gammaproteobacteria</taxon>
        <taxon>Moraxellales</taxon>
        <taxon>Moraxellaceae</taxon>
        <taxon>Psychrobacter</taxon>
    </lineage>
</organism>
<dbReference type="GO" id="GO:0006310">
    <property type="term" value="P:DNA recombination"/>
    <property type="evidence" value="ECO:0007669"/>
    <property type="project" value="UniProtKB-KW"/>
</dbReference>
<keyword evidence="4" id="KW-0233">DNA recombination</keyword>
<dbReference type="Gene3D" id="1.10.150.130">
    <property type="match status" value="1"/>
</dbReference>
<evidence type="ECO:0000256" key="2">
    <source>
        <dbReference type="ARBA" id="ARBA00022908"/>
    </source>
</evidence>
<dbReference type="InterPro" id="IPR010998">
    <property type="entry name" value="Integrase_recombinase_N"/>
</dbReference>
<dbReference type="Proteomes" id="UP000188169">
    <property type="component" value="Unassembled WGS sequence"/>
</dbReference>
<feature type="domain" description="Tyr recombinase" evidence="5">
    <location>
        <begin position="227"/>
        <end position="397"/>
    </location>
</feature>
<dbReference type="SUPFAM" id="SSF56349">
    <property type="entry name" value="DNA breaking-rejoining enzymes"/>
    <property type="match status" value="1"/>
</dbReference>
<name>A0A1R4EHG3_9GAMM</name>
<dbReference type="EMBL" id="FUGD01000107">
    <property type="protein sequence ID" value="SJM37849.1"/>
    <property type="molecule type" value="Genomic_DNA"/>
</dbReference>
<evidence type="ECO:0000259" key="5">
    <source>
        <dbReference type="PROSITE" id="PS51898"/>
    </source>
</evidence>
<evidence type="ECO:0000313" key="7">
    <source>
        <dbReference type="Proteomes" id="UP000188169"/>
    </source>
</evidence>
<dbReference type="InterPro" id="IPR038488">
    <property type="entry name" value="Integrase_DNA-bd_sf"/>
</dbReference>
<dbReference type="Pfam" id="PF00589">
    <property type="entry name" value="Phage_integrase"/>
    <property type="match status" value="1"/>
</dbReference>
<evidence type="ECO:0000256" key="3">
    <source>
        <dbReference type="ARBA" id="ARBA00023125"/>
    </source>
</evidence>
<dbReference type="InterPro" id="IPR002104">
    <property type="entry name" value="Integrase_catalytic"/>
</dbReference>
<dbReference type="RefSeq" id="WP_077449226.1">
    <property type="nucleotide sequence ID" value="NZ_FUGD01000107.1"/>
</dbReference>
<proteinExistence type="inferred from homology"/>
<dbReference type="PANTHER" id="PTHR30629">
    <property type="entry name" value="PROPHAGE INTEGRASE"/>
    <property type="match status" value="1"/>
</dbReference>
<accession>A0A1R4EHG3</accession>
<protein>
    <submittedName>
        <fullName evidence="6">Putative prophage CPS-53 integrase</fullName>
    </submittedName>
</protein>
<dbReference type="PANTHER" id="PTHR30629:SF6">
    <property type="entry name" value="PROPHAGE INTEGRASE INTA-RELATED"/>
    <property type="match status" value="1"/>
</dbReference>
<dbReference type="AlphaFoldDB" id="A0A1R4EHG3"/>
<reference evidence="7" key="1">
    <citation type="submission" date="2017-02" db="EMBL/GenBank/DDBJ databases">
        <authorList>
            <person name="Mornico D."/>
        </authorList>
    </citation>
    <scope>NUCLEOTIDE SEQUENCE [LARGE SCALE GENOMIC DNA]</scope>
</reference>